<gene>
    <name evidence="1" type="ORF">ZHAS_00003181</name>
</gene>
<dbReference type="EnsemblMetazoa" id="ASIC003181-RA">
    <property type="protein sequence ID" value="ASIC003181-PA"/>
    <property type="gene ID" value="ASIC003181"/>
</dbReference>
<keyword evidence="3" id="KW-1185">Reference proteome</keyword>
<dbReference type="Proteomes" id="UP000030765">
    <property type="component" value="Unassembled WGS sequence"/>
</dbReference>
<dbReference type="EMBL" id="ATLV01011786">
    <property type="status" value="NOT_ANNOTATED_CDS"/>
    <property type="molecule type" value="Genomic_DNA"/>
</dbReference>
<proteinExistence type="predicted"/>
<organism evidence="1">
    <name type="scientific">Anopheles sinensis</name>
    <name type="common">Mosquito</name>
    <dbReference type="NCBI Taxonomy" id="74873"/>
    <lineage>
        <taxon>Eukaryota</taxon>
        <taxon>Metazoa</taxon>
        <taxon>Ecdysozoa</taxon>
        <taxon>Arthropoda</taxon>
        <taxon>Hexapoda</taxon>
        <taxon>Insecta</taxon>
        <taxon>Pterygota</taxon>
        <taxon>Neoptera</taxon>
        <taxon>Endopterygota</taxon>
        <taxon>Diptera</taxon>
        <taxon>Nematocera</taxon>
        <taxon>Culicoidea</taxon>
        <taxon>Culicidae</taxon>
        <taxon>Anophelinae</taxon>
        <taxon>Anopheles</taxon>
    </lineage>
</organism>
<sequence>MWCRCLVAIASRPSYRGSGRCKRDFRSNTTSGEGAYMTQKSLALEEPRYNSTQLFHKAHGIASIYRLGTNQKHGTPRMSSSRRHGPIVHTEATNHHGKHVTFQRLTSAH</sequence>
<dbReference type="VEuPathDB" id="VectorBase:ASIC003181"/>
<evidence type="ECO:0000313" key="2">
    <source>
        <dbReference type="EnsemblMetazoa" id="ASIC003181-PA"/>
    </source>
</evidence>
<reference evidence="2" key="2">
    <citation type="submission" date="2020-05" db="UniProtKB">
        <authorList>
            <consortium name="EnsemblMetazoa"/>
        </authorList>
    </citation>
    <scope>IDENTIFICATION</scope>
</reference>
<reference evidence="1 3" key="1">
    <citation type="journal article" date="2014" name="BMC Genomics">
        <title>Genome sequence of Anopheles sinensis provides insight into genetics basis of mosquito competence for malaria parasites.</title>
        <authorList>
            <person name="Zhou D."/>
            <person name="Zhang D."/>
            <person name="Ding G."/>
            <person name="Shi L."/>
            <person name="Hou Q."/>
            <person name="Ye Y."/>
            <person name="Xu Y."/>
            <person name="Zhou H."/>
            <person name="Xiong C."/>
            <person name="Li S."/>
            <person name="Yu J."/>
            <person name="Hong S."/>
            <person name="Yu X."/>
            <person name="Zou P."/>
            <person name="Chen C."/>
            <person name="Chang X."/>
            <person name="Wang W."/>
            <person name="Lv Y."/>
            <person name="Sun Y."/>
            <person name="Ma L."/>
            <person name="Shen B."/>
            <person name="Zhu C."/>
        </authorList>
    </citation>
    <scope>NUCLEOTIDE SEQUENCE [LARGE SCALE GENOMIC DNA]</scope>
</reference>
<evidence type="ECO:0000313" key="1">
    <source>
        <dbReference type="EMBL" id="KFB36132.1"/>
    </source>
</evidence>
<protein>
    <submittedName>
        <fullName evidence="1 2">Conjugative relaxase domain protein, TrwC/TraI family</fullName>
    </submittedName>
</protein>
<dbReference type="AlphaFoldDB" id="A0A084VDT8"/>
<dbReference type="EMBL" id="KE524721">
    <property type="protein sequence ID" value="KFB36132.1"/>
    <property type="molecule type" value="Genomic_DNA"/>
</dbReference>
<name>A0A084VDT8_ANOSI</name>
<accession>A0A084VDT8</accession>
<evidence type="ECO:0000313" key="3">
    <source>
        <dbReference type="Proteomes" id="UP000030765"/>
    </source>
</evidence>